<dbReference type="OrthoDB" id="6287391at2759"/>
<dbReference type="OMA" id="GSHENEI"/>
<dbReference type="GeneID" id="20212825"/>
<dbReference type="PANTHER" id="PTHR12280:SF20">
    <property type="entry name" value="4'-PHOSPHOPANTETHEINE PHOSPHATASE"/>
    <property type="match status" value="1"/>
</dbReference>
<dbReference type="Proteomes" id="UP000015101">
    <property type="component" value="Unassembled WGS sequence"/>
</dbReference>
<dbReference type="GO" id="GO:0015937">
    <property type="term" value="P:coenzyme A biosynthetic process"/>
    <property type="evidence" value="ECO:0000318"/>
    <property type="project" value="GO_Central"/>
</dbReference>
<dbReference type="Pfam" id="PF03630">
    <property type="entry name" value="Fumble"/>
    <property type="match status" value="1"/>
</dbReference>
<evidence type="ECO:0000313" key="6">
    <source>
        <dbReference type="Proteomes" id="UP000015101"/>
    </source>
</evidence>
<keyword evidence="6" id="KW-1185">Reference proteome</keyword>
<dbReference type="InterPro" id="IPR004567">
    <property type="entry name" value="Type_II_PanK"/>
</dbReference>
<dbReference type="Gene3D" id="3.30.420.510">
    <property type="match status" value="1"/>
</dbReference>
<dbReference type="HOGENOM" id="CLU_604509_0_0_1"/>
<keyword evidence="3" id="KW-0173">Coenzyme A biosynthesis</keyword>
<dbReference type="CTD" id="20212825"/>
<accession>T1FVH9</accession>
<dbReference type="FunFam" id="3.30.420.40:FF:000428">
    <property type="entry name" value="Uncharacterized protein"/>
    <property type="match status" value="1"/>
</dbReference>
<dbReference type="InParanoid" id="T1FVH9"/>
<reference evidence="6" key="1">
    <citation type="submission" date="2012-12" db="EMBL/GenBank/DDBJ databases">
        <authorList>
            <person name="Hellsten U."/>
            <person name="Grimwood J."/>
            <person name="Chapman J.A."/>
            <person name="Shapiro H."/>
            <person name="Aerts A."/>
            <person name="Otillar R.P."/>
            <person name="Terry A.Y."/>
            <person name="Boore J.L."/>
            <person name="Simakov O."/>
            <person name="Marletaz F."/>
            <person name="Cho S.-J."/>
            <person name="Edsinger-Gonzales E."/>
            <person name="Havlak P."/>
            <person name="Kuo D.-H."/>
            <person name="Larsson T."/>
            <person name="Lv J."/>
            <person name="Arendt D."/>
            <person name="Savage R."/>
            <person name="Osoegawa K."/>
            <person name="de Jong P."/>
            <person name="Lindberg D.R."/>
            <person name="Seaver E.C."/>
            <person name="Weisblat D.A."/>
            <person name="Putnam N.H."/>
            <person name="Grigoriev I.V."/>
            <person name="Rokhsar D.S."/>
        </authorList>
    </citation>
    <scope>NUCLEOTIDE SEQUENCE</scope>
</reference>
<dbReference type="Gene3D" id="3.30.420.40">
    <property type="match status" value="1"/>
</dbReference>
<dbReference type="SUPFAM" id="SSF53067">
    <property type="entry name" value="Actin-like ATPase domain"/>
    <property type="match status" value="2"/>
</dbReference>
<dbReference type="eggNOG" id="KOG2201">
    <property type="taxonomic scope" value="Eukaryota"/>
</dbReference>
<evidence type="ECO:0000313" key="5">
    <source>
        <dbReference type="EnsemblMetazoa" id="HelroP193939"/>
    </source>
</evidence>
<dbReference type="GO" id="GO:0005524">
    <property type="term" value="F:ATP binding"/>
    <property type="evidence" value="ECO:0007669"/>
    <property type="project" value="UniProtKB-KW"/>
</dbReference>
<organism evidence="5 6">
    <name type="scientific">Helobdella robusta</name>
    <name type="common">Californian leech</name>
    <dbReference type="NCBI Taxonomy" id="6412"/>
    <lineage>
        <taxon>Eukaryota</taxon>
        <taxon>Metazoa</taxon>
        <taxon>Spiralia</taxon>
        <taxon>Lophotrochozoa</taxon>
        <taxon>Annelida</taxon>
        <taxon>Clitellata</taxon>
        <taxon>Hirudinea</taxon>
        <taxon>Rhynchobdellida</taxon>
        <taxon>Glossiphoniidae</taxon>
        <taxon>Helobdella</taxon>
    </lineage>
</organism>
<dbReference type="PANTHER" id="PTHR12280">
    <property type="entry name" value="PANTOTHENATE KINASE"/>
    <property type="match status" value="1"/>
</dbReference>
<dbReference type="GO" id="GO:0016791">
    <property type="term" value="F:phosphatase activity"/>
    <property type="evidence" value="ECO:0000318"/>
    <property type="project" value="GO_Central"/>
</dbReference>
<dbReference type="EMBL" id="AMQM01007283">
    <property type="status" value="NOT_ANNOTATED_CDS"/>
    <property type="molecule type" value="Genomic_DNA"/>
</dbReference>
<evidence type="ECO:0000256" key="1">
    <source>
        <dbReference type="ARBA" id="ARBA00022741"/>
    </source>
</evidence>
<protein>
    <submittedName>
        <fullName evidence="4 5">Uncharacterized protein</fullName>
    </submittedName>
</protein>
<name>T1FVH9_HELRO</name>
<dbReference type="EnsemblMetazoa" id="HelroT193939">
    <property type="protein sequence ID" value="HelroP193939"/>
    <property type="gene ID" value="HelroG193939"/>
</dbReference>
<evidence type="ECO:0000256" key="2">
    <source>
        <dbReference type="ARBA" id="ARBA00022840"/>
    </source>
</evidence>
<sequence>MASPSTSATTTAATTVATPAAATVASPFYEDDGEIVLKVSHDFMKFPLGFVVDAGGSVTKVVYRSKKDYKAGQLIKPSEHGLLRLRYFKMSDIFQIIDFLKDHCDVISTGKGSGYEQATWHMTGVTAQHFKAKLEEEFEIKTSLCSEMMALQNSLKLMPELQLGFYGMNMESHLFAAKRVRAIAQAVSKFVELGDTTLENYDVSRILDGNGVSEDLEKLVISQSGPPEMEGAIFELMISSDDAKWAEKYLGSLTNELVVPSILTLFGSAAVTLLVSKDYKLKGVDFTSVAGKTLTGLSEELCGEKDFEKFMEMASRGDLNKVTTLVGDLKNEKHTEDDWYSWFPEEYPAFELGKLSSVNVKGKGTYSKEDLAAGILNVQVASIAKTALHNCLIHKVDHAYFAGSLMKYEVARKMISKHFLSDCFMLAMEGGPILKPFFIRQPGFLVAVGVWAANVEVTKNLEKK</sequence>
<proteinExistence type="predicted"/>
<dbReference type="RefSeq" id="XP_009028156.1">
    <property type="nucleotide sequence ID" value="XM_009029908.1"/>
</dbReference>
<evidence type="ECO:0000256" key="3">
    <source>
        <dbReference type="ARBA" id="ARBA00022993"/>
    </source>
</evidence>
<dbReference type="GO" id="GO:0005829">
    <property type="term" value="C:cytosol"/>
    <property type="evidence" value="ECO:0000318"/>
    <property type="project" value="GO_Central"/>
</dbReference>
<gene>
    <name evidence="5" type="primary">20212825</name>
    <name evidence="4" type="ORF">HELRODRAFT_193939</name>
</gene>
<dbReference type="AlphaFoldDB" id="T1FVH9"/>
<dbReference type="EMBL" id="KB097594">
    <property type="protein sequence ID" value="ESN93734.1"/>
    <property type="molecule type" value="Genomic_DNA"/>
</dbReference>
<evidence type="ECO:0000313" key="4">
    <source>
        <dbReference type="EMBL" id="ESN93734.1"/>
    </source>
</evidence>
<keyword evidence="1" id="KW-0547">Nucleotide-binding</keyword>
<reference evidence="4 6" key="2">
    <citation type="journal article" date="2013" name="Nature">
        <title>Insights into bilaterian evolution from three spiralian genomes.</title>
        <authorList>
            <person name="Simakov O."/>
            <person name="Marletaz F."/>
            <person name="Cho S.J."/>
            <person name="Edsinger-Gonzales E."/>
            <person name="Havlak P."/>
            <person name="Hellsten U."/>
            <person name="Kuo D.H."/>
            <person name="Larsson T."/>
            <person name="Lv J."/>
            <person name="Arendt D."/>
            <person name="Savage R."/>
            <person name="Osoegawa K."/>
            <person name="de Jong P."/>
            <person name="Grimwood J."/>
            <person name="Chapman J.A."/>
            <person name="Shapiro H."/>
            <person name="Aerts A."/>
            <person name="Otillar R.P."/>
            <person name="Terry A.Y."/>
            <person name="Boore J.L."/>
            <person name="Grigoriev I.V."/>
            <person name="Lindberg D.R."/>
            <person name="Seaver E.C."/>
            <person name="Weisblat D.A."/>
            <person name="Putnam N.H."/>
            <person name="Rokhsar D.S."/>
        </authorList>
    </citation>
    <scope>NUCLEOTIDE SEQUENCE</scope>
</reference>
<dbReference type="KEGG" id="hro:HELRODRAFT_193939"/>
<dbReference type="GO" id="GO:0005634">
    <property type="term" value="C:nucleus"/>
    <property type="evidence" value="ECO:0000318"/>
    <property type="project" value="GO_Central"/>
</dbReference>
<dbReference type="STRING" id="6412.T1FVH9"/>
<reference evidence="5" key="3">
    <citation type="submission" date="2015-06" db="UniProtKB">
        <authorList>
            <consortium name="EnsemblMetazoa"/>
        </authorList>
    </citation>
    <scope>IDENTIFICATION</scope>
</reference>
<dbReference type="InterPro" id="IPR043129">
    <property type="entry name" value="ATPase_NBD"/>
</dbReference>
<keyword evidence="2" id="KW-0067">ATP-binding</keyword>